<evidence type="ECO:0000313" key="3">
    <source>
        <dbReference type="Proteomes" id="UP001516588"/>
    </source>
</evidence>
<reference evidence="2 3" key="1">
    <citation type="submission" date="2020-10" db="EMBL/GenBank/DDBJ databases">
        <title>ChiBAC.</title>
        <authorList>
            <person name="Zenner C."/>
            <person name="Hitch T.C.A."/>
            <person name="Clavel T."/>
        </authorList>
    </citation>
    <scope>NUCLEOTIDE SEQUENCE [LARGE SCALE GENOMIC DNA]</scope>
    <source>
        <strain evidence="2 3">DSM 108706</strain>
    </source>
</reference>
<dbReference type="SUPFAM" id="SSF55729">
    <property type="entry name" value="Acyl-CoA N-acyltransferases (Nat)"/>
    <property type="match status" value="1"/>
</dbReference>
<protein>
    <submittedName>
        <fullName evidence="2">GNAT family N-acetyltransferase</fullName>
    </submittedName>
</protein>
<sequence>MCVKSHIKGDDGCKYDIVTLGPIGVLPEYQNRGIGALLLDRSKVIAKELGYKAIVLCGDPDYYRRH</sequence>
<keyword evidence="3" id="KW-1185">Reference proteome</keyword>
<accession>A0ABR9QX51</accession>
<name>A0ABR9QX51_9FIRM</name>
<dbReference type="InterPro" id="IPR000182">
    <property type="entry name" value="GNAT_dom"/>
</dbReference>
<gene>
    <name evidence="2" type="ORF">INF20_04005</name>
</gene>
<organism evidence="2 3">
    <name type="scientific">Gallibacter intestinalis</name>
    <dbReference type="NCBI Taxonomy" id="2779356"/>
    <lineage>
        <taxon>Bacteria</taxon>
        <taxon>Bacillati</taxon>
        <taxon>Bacillota</taxon>
        <taxon>Clostridia</taxon>
        <taxon>Eubacteriales</taxon>
        <taxon>Eubacteriaceae</taxon>
        <taxon>Gallibacter</taxon>
    </lineage>
</organism>
<dbReference type="InterPro" id="IPR016181">
    <property type="entry name" value="Acyl_CoA_acyltransferase"/>
</dbReference>
<feature type="domain" description="N-acetyltransferase" evidence="1">
    <location>
        <begin position="10"/>
        <end position="60"/>
    </location>
</feature>
<proteinExistence type="predicted"/>
<dbReference type="EMBL" id="JADCKA010000005">
    <property type="protein sequence ID" value="MBE5035445.1"/>
    <property type="molecule type" value="Genomic_DNA"/>
</dbReference>
<dbReference type="CDD" id="cd04301">
    <property type="entry name" value="NAT_SF"/>
    <property type="match status" value="1"/>
</dbReference>
<evidence type="ECO:0000259" key="1">
    <source>
        <dbReference type="Pfam" id="PF00583"/>
    </source>
</evidence>
<dbReference type="Proteomes" id="UP001516588">
    <property type="component" value="Unassembled WGS sequence"/>
</dbReference>
<dbReference type="Pfam" id="PF00583">
    <property type="entry name" value="Acetyltransf_1"/>
    <property type="match status" value="1"/>
</dbReference>
<dbReference type="Gene3D" id="3.40.630.30">
    <property type="match status" value="1"/>
</dbReference>
<evidence type="ECO:0000313" key="2">
    <source>
        <dbReference type="EMBL" id="MBE5035445.1"/>
    </source>
</evidence>
<comment type="caution">
    <text evidence="2">The sequence shown here is derived from an EMBL/GenBank/DDBJ whole genome shotgun (WGS) entry which is preliminary data.</text>
</comment>